<dbReference type="AlphaFoldDB" id="A0A7S6VVT6"/>
<dbReference type="EMBL" id="CP048659">
    <property type="protein sequence ID" value="QOW45789.1"/>
    <property type="molecule type" value="Genomic_DNA"/>
</dbReference>
<dbReference type="Pfam" id="PF18906">
    <property type="entry name" value="Phage_tube_2"/>
    <property type="match status" value="1"/>
</dbReference>
<reference evidence="1 2" key="1">
    <citation type="submission" date="2020-02" db="EMBL/GenBank/DDBJ databases">
        <title>Tigecycline-resistant Acinetobacter species from pigs and migratory birds.</title>
        <authorList>
            <person name="Chen C."/>
            <person name="Sun J."/>
            <person name="Liao X.-P."/>
            <person name="Liu Y.-H."/>
        </authorList>
    </citation>
    <scope>NUCLEOTIDE SEQUENCE [LARGE SCALE GENOMIC DNA]</scope>
    <source>
        <strain evidence="1 2">YH12207_T</strain>
    </source>
</reference>
<dbReference type="Proteomes" id="UP000593966">
    <property type="component" value="Chromosome"/>
</dbReference>
<evidence type="ECO:0000313" key="2">
    <source>
        <dbReference type="Proteomes" id="UP000593966"/>
    </source>
</evidence>
<accession>A0A7S6VVT6</accession>
<dbReference type="RefSeq" id="WP_180046618.1">
    <property type="nucleotide sequence ID" value="NZ_CP048659.1"/>
</dbReference>
<gene>
    <name evidence="1" type="ORF">G0028_07715</name>
</gene>
<proteinExistence type="predicted"/>
<dbReference type="InterPro" id="IPR044000">
    <property type="entry name" value="Phage_tube_2"/>
</dbReference>
<sequence>MSSGAKQTTPYGIESAPGVIATTWKTLAFTSNGLDAAAQTTESQTIKDSRVAAGSMVTGIEVTGDVETEFAYGIQDDLLEGVAFNQWLNNVLTFGGTTRKTFSIIRGFTDIDNYQVFTGCHINQWSLSIPDSGIVTSKFSIMGMKRTAYEVSPATTVTPAEDAIVFTSLSTGDILIDGQAKAGMCVTQLDLTIDNSMQVQKCLNYENNISAILETLMKGTGNFTVAWSKNTAELYENQFLNEPISLQYSLKDNKGNKYTLLLPKLTVSAPLPSGGAGDVLNTQFSFTVADEAPTLTRIPVAAP</sequence>
<organism evidence="1 2">
    <name type="scientific">Acinetobacter piscicola</name>
    <dbReference type="NCBI Taxonomy" id="2006115"/>
    <lineage>
        <taxon>Bacteria</taxon>
        <taxon>Pseudomonadati</taxon>
        <taxon>Pseudomonadota</taxon>
        <taxon>Gammaproteobacteria</taxon>
        <taxon>Moraxellales</taxon>
        <taxon>Moraxellaceae</taxon>
        <taxon>Acinetobacter</taxon>
    </lineage>
</organism>
<evidence type="ECO:0008006" key="3">
    <source>
        <dbReference type="Google" id="ProtNLM"/>
    </source>
</evidence>
<name>A0A7S6VVT6_9GAMM</name>
<evidence type="ECO:0000313" key="1">
    <source>
        <dbReference type="EMBL" id="QOW45789.1"/>
    </source>
</evidence>
<keyword evidence="2" id="KW-1185">Reference proteome</keyword>
<protein>
    <recommendedName>
        <fullName evidence="3">Phage tail protein</fullName>
    </recommendedName>
</protein>